<sequence>MRIPAQFPLIAALAVPRVAVSYAGYVAAPALMINWLSSRSYAKALIFLAFLVFSAFVNWALGLKFSFTAWGLELALFLPFMAAILAFTPSRFVNGRSFIRTLNLIVAISSFIVLLQMGFPLKLPYVHYLPDYWNGGFGRGGAKIVTMIGFFGVVEALSRKRAMTLRDNWSLIVAALNFLVPNFILGILAGGAALTIFARRNRALLFAGAAIAMILVPYLQYRAEQRNDAFAQAYGSNPKIYSFVIVGKLYAEQPHTALVGTGIGQFSSQPAIWTSPVNRYIGIHELPKLPGMFTSEVHERYLAPLMLRFREKSYAIESSANKPYSGITQLLAELGLPVTLLLLYCAYRTFWRGSGTDFGRAVFLFVMAINLLDPQVDSPWFGAMLFAALEAIRRDARVRALARADDASRESGLYFKPARPVAHQPAE</sequence>
<feature type="transmembrane region" description="Helical" evidence="1">
    <location>
        <begin position="6"/>
        <end position="28"/>
    </location>
</feature>
<keyword evidence="3" id="KW-1185">Reference proteome</keyword>
<evidence type="ECO:0008006" key="4">
    <source>
        <dbReference type="Google" id="ProtNLM"/>
    </source>
</evidence>
<dbReference type="RefSeq" id="WP_221572558.1">
    <property type="nucleotide sequence ID" value="NZ_JAIGNK010000001.1"/>
</dbReference>
<keyword evidence="1" id="KW-0472">Membrane</keyword>
<protein>
    <recommendedName>
        <fullName evidence="4">O-antigen ligase domain-containing protein</fullName>
    </recommendedName>
</protein>
<feature type="transmembrane region" description="Helical" evidence="1">
    <location>
        <begin position="139"/>
        <end position="157"/>
    </location>
</feature>
<evidence type="ECO:0000313" key="3">
    <source>
        <dbReference type="Proteomes" id="UP000783253"/>
    </source>
</evidence>
<dbReference type="Proteomes" id="UP000783253">
    <property type="component" value="Unassembled WGS sequence"/>
</dbReference>
<keyword evidence="1" id="KW-0812">Transmembrane</keyword>
<comment type="caution">
    <text evidence="2">The sequence shown here is derived from an EMBL/GenBank/DDBJ whole genome shotgun (WGS) entry which is preliminary data.</text>
</comment>
<feature type="transmembrane region" description="Helical" evidence="1">
    <location>
        <begin position="169"/>
        <end position="197"/>
    </location>
</feature>
<organism evidence="2 3">
    <name type="scientific">Qipengyuania polymorpha</name>
    <dbReference type="NCBI Taxonomy" id="2867234"/>
    <lineage>
        <taxon>Bacteria</taxon>
        <taxon>Pseudomonadati</taxon>
        <taxon>Pseudomonadota</taxon>
        <taxon>Alphaproteobacteria</taxon>
        <taxon>Sphingomonadales</taxon>
        <taxon>Erythrobacteraceae</taxon>
        <taxon>Qipengyuania</taxon>
    </lineage>
</organism>
<reference evidence="2 3" key="1">
    <citation type="submission" date="2021-08" db="EMBL/GenBank/DDBJ databases">
        <title>Comparative Genomics Analysis of the Genus Qipengyuania Reveals Extensive Genetic Diversity and Metabolic Versatility, Including the Description of Fifteen Novel Species.</title>
        <authorList>
            <person name="Liu Y."/>
        </authorList>
    </citation>
    <scope>NUCLEOTIDE SEQUENCE [LARGE SCALE GENOMIC DNA]</scope>
    <source>
        <strain evidence="2 3">1NDH17</strain>
    </source>
</reference>
<feature type="transmembrane region" description="Helical" evidence="1">
    <location>
        <begin position="67"/>
        <end position="87"/>
    </location>
</feature>
<accession>A0ABS7IUX5</accession>
<feature type="transmembrane region" description="Helical" evidence="1">
    <location>
        <begin position="203"/>
        <end position="221"/>
    </location>
</feature>
<proteinExistence type="predicted"/>
<evidence type="ECO:0000313" key="2">
    <source>
        <dbReference type="EMBL" id="MBX7457232.1"/>
    </source>
</evidence>
<dbReference type="EMBL" id="JAIGNK010000001">
    <property type="protein sequence ID" value="MBX7457232.1"/>
    <property type="molecule type" value="Genomic_DNA"/>
</dbReference>
<evidence type="ECO:0000256" key="1">
    <source>
        <dbReference type="SAM" id="Phobius"/>
    </source>
</evidence>
<feature type="transmembrane region" description="Helical" evidence="1">
    <location>
        <begin position="99"/>
        <end position="119"/>
    </location>
</feature>
<feature type="transmembrane region" description="Helical" evidence="1">
    <location>
        <begin position="40"/>
        <end position="61"/>
    </location>
</feature>
<name>A0ABS7IUX5_9SPHN</name>
<gene>
    <name evidence="2" type="ORF">K3152_03135</name>
</gene>
<keyword evidence="1" id="KW-1133">Transmembrane helix</keyword>